<accession>A0A1S2LXE2</accession>
<protein>
    <submittedName>
        <fullName evidence="2">Uncharacterized protein</fullName>
    </submittedName>
</protein>
<evidence type="ECO:0000313" key="3">
    <source>
        <dbReference type="Proteomes" id="UP000179524"/>
    </source>
</evidence>
<feature type="transmembrane region" description="Helical" evidence="1">
    <location>
        <begin position="54"/>
        <end position="76"/>
    </location>
</feature>
<comment type="caution">
    <text evidence="2">The sequence shown here is derived from an EMBL/GenBank/DDBJ whole genome shotgun (WGS) entry which is preliminary data.</text>
</comment>
<keyword evidence="1" id="KW-1133">Transmembrane helix</keyword>
<reference evidence="2 3" key="1">
    <citation type="submission" date="2016-10" db="EMBL/GenBank/DDBJ databases">
        <title>Draft genome sequences of four alkaliphilic bacteria belonging to the Anaerobacillus genus.</title>
        <authorList>
            <person name="Bassil N.M."/>
            <person name="Lloyd J.R."/>
        </authorList>
    </citation>
    <scope>NUCLEOTIDE SEQUENCE [LARGE SCALE GENOMIC DNA]</scope>
    <source>
        <strain evidence="2 3">DSM 18345</strain>
    </source>
</reference>
<proteinExistence type="predicted"/>
<dbReference type="Proteomes" id="UP000179524">
    <property type="component" value="Unassembled WGS sequence"/>
</dbReference>
<keyword evidence="1" id="KW-0472">Membrane</keyword>
<sequence>MNEEVLKVVIILLVFSILLNMYQFIQIKRYELNERSYKVSWQEVMNLKNPISLLLWWLLCSGLVGALIFGFVVLFLDFP</sequence>
<keyword evidence="3" id="KW-1185">Reference proteome</keyword>
<feature type="transmembrane region" description="Helical" evidence="1">
    <location>
        <begin position="6"/>
        <end position="25"/>
    </location>
</feature>
<gene>
    <name evidence="2" type="ORF">BKP37_06380</name>
</gene>
<evidence type="ECO:0000256" key="1">
    <source>
        <dbReference type="SAM" id="Phobius"/>
    </source>
</evidence>
<keyword evidence="1" id="KW-0812">Transmembrane</keyword>
<dbReference type="EMBL" id="MLQR01000010">
    <property type="protein sequence ID" value="OIJ16347.1"/>
    <property type="molecule type" value="Genomic_DNA"/>
</dbReference>
<name>A0A1S2LXE2_9BACI</name>
<dbReference type="AlphaFoldDB" id="A0A1S2LXE2"/>
<dbReference type="OrthoDB" id="2940678at2"/>
<dbReference type="RefSeq" id="WP_071308804.1">
    <property type="nucleotide sequence ID" value="NZ_MLQR01000010.1"/>
</dbReference>
<organism evidence="2 3">
    <name type="scientific">Anaerobacillus alkalilacustris</name>
    <dbReference type="NCBI Taxonomy" id="393763"/>
    <lineage>
        <taxon>Bacteria</taxon>
        <taxon>Bacillati</taxon>
        <taxon>Bacillota</taxon>
        <taxon>Bacilli</taxon>
        <taxon>Bacillales</taxon>
        <taxon>Bacillaceae</taxon>
        <taxon>Anaerobacillus</taxon>
    </lineage>
</organism>
<evidence type="ECO:0000313" key="2">
    <source>
        <dbReference type="EMBL" id="OIJ16347.1"/>
    </source>
</evidence>